<feature type="transmembrane region" description="Helical" evidence="7">
    <location>
        <begin position="169"/>
        <end position="187"/>
    </location>
</feature>
<evidence type="ECO:0000256" key="6">
    <source>
        <dbReference type="SAM" id="MobiDB-lite"/>
    </source>
</evidence>
<dbReference type="PANTHER" id="PTHR11706:SF33">
    <property type="entry name" value="NATURAL RESISTANCE-ASSOCIATED MACROPHAGE PROTEIN 2"/>
    <property type="match status" value="1"/>
</dbReference>
<dbReference type="STRING" id="1841860.GCA_900157375_03931"/>
<evidence type="ECO:0000256" key="5">
    <source>
        <dbReference type="ARBA" id="ARBA00023136"/>
    </source>
</evidence>
<accession>A0A2U3NX47</accession>
<evidence type="ECO:0000313" key="9">
    <source>
        <dbReference type="Proteomes" id="UP000240988"/>
    </source>
</evidence>
<dbReference type="PANTHER" id="PTHR11706">
    <property type="entry name" value="SOLUTE CARRIER PROTEIN FAMILY 11 MEMBER"/>
    <property type="match status" value="1"/>
</dbReference>
<feature type="compositionally biased region" description="Polar residues" evidence="6">
    <location>
        <begin position="1"/>
        <end position="10"/>
    </location>
</feature>
<sequence length="559" mass="59582">MTAADDNTLSPEAPPGNPEPKAPRRTAVLDSAHLGDIEGAFGRISISETDHSRTFKTRLLTLLAIVGPGIIVMVGDNDAGGIATYAQAGQNYGYSLLWVLLLLIPVLIVNQEMVVRLGAVTGVGHARLINERFGRGWGWFSVGDLFLLNFLTIVTEFIGISLAADYFGISKYIVVPTSAVALVAIMASGSFRRWERAMFVFIAITLLQIPMLLMSHPQWGTAAKSFVVPSISGGVTSDAVLLIIAIVGTTVAPWQLFFQQSNIVDKRITPRFMAYERVDTVLGAFVVIIGATALLITGDWAARSTNTVGNFVDAGDIAHLLGQHNNLLGSFFAIVLLDASIIGAAAVTLATSYAFGDVFGLKHSLHRGFADAKQFYVSYTAMVALAAAVVLIPGAPLGLITTAVQALAGLLLPSASVFLLLLCNDREVLGPWVNRPWLNWVAGVIVGILLLLSGILMATTLFPDINVVVVSGYLGVALVVLGIAAVPVLRWMGRHQPAAPPAKAPARDVDRNTWRMPPLTLLEPVVWSPGTRLGMIALRSYLVLGALLLVVKAIQVSRG</sequence>
<dbReference type="GO" id="GO:0005886">
    <property type="term" value="C:plasma membrane"/>
    <property type="evidence" value="ECO:0007669"/>
    <property type="project" value="TreeGrafter"/>
</dbReference>
<feature type="transmembrane region" description="Helical" evidence="7">
    <location>
        <begin position="468"/>
        <end position="489"/>
    </location>
</feature>
<proteinExistence type="predicted"/>
<feature type="transmembrane region" description="Helical" evidence="7">
    <location>
        <begin position="331"/>
        <end position="355"/>
    </location>
</feature>
<organism evidence="8 9">
    <name type="scientific">Mycobacterium rhizamassiliense</name>
    <dbReference type="NCBI Taxonomy" id="1841860"/>
    <lineage>
        <taxon>Bacteria</taxon>
        <taxon>Bacillati</taxon>
        <taxon>Actinomycetota</taxon>
        <taxon>Actinomycetes</taxon>
        <taxon>Mycobacteriales</taxon>
        <taxon>Mycobacteriaceae</taxon>
        <taxon>Mycobacterium</taxon>
    </lineage>
</organism>
<keyword evidence="2" id="KW-0813">Transport</keyword>
<gene>
    <name evidence="8" type="ORF">MRAB57_3928</name>
</gene>
<keyword evidence="4 7" id="KW-1133">Transmembrane helix</keyword>
<dbReference type="Pfam" id="PF01566">
    <property type="entry name" value="Nramp"/>
    <property type="match status" value="1"/>
</dbReference>
<dbReference type="OrthoDB" id="9787548at2"/>
<dbReference type="EMBL" id="FUFA01000005">
    <property type="protein sequence ID" value="SPM36089.1"/>
    <property type="molecule type" value="Genomic_DNA"/>
</dbReference>
<dbReference type="InterPro" id="IPR001046">
    <property type="entry name" value="NRAMP_fam"/>
</dbReference>
<evidence type="ECO:0000256" key="3">
    <source>
        <dbReference type="ARBA" id="ARBA00022692"/>
    </source>
</evidence>
<dbReference type="GO" id="GO:0034755">
    <property type="term" value="P:iron ion transmembrane transport"/>
    <property type="evidence" value="ECO:0007669"/>
    <property type="project" value="TreeGrafter"/>
</dbReference>
<protein>
    <submittedName>
        <fullName evidence="8">Mn2+ and Fe2+ transporters of the NRAMP family</fullName>
    </submittedName>
</protein>
<feature type="transmembrane region" description="Helical" evidence="7">
    <location>
        <begin position="406"/>
        <end position="425"/>
    </location>
</feature>
<feature type="transmembrane region" description="Helical" evidence="7">
    <location>
        <begin position="95"/>
        <end position="115"/>
    </location>
</feature>
<evidence type="ECO:0000256" key="1">
    <source>
        <dbReference type="ARBA" id="ARBA00004141"/>
    </source>
</evidence>
<feature type="transmembrane region" description="Helical" evidence="7">
    <location>
        <begin position="239"/>
        <end position="258"/>
    </location>
</feature>
<evidence type="ECO:0000256" key="7">
    <source>
        <dbReference type="SAM" id="Phobius"/>
    </source>
</evidence>
<keyword evidence="5 7" id="KW-0472">Membrane</keyword>
<feature type="transmembrane region" description="Helical" evidence="7">
    <location>
        <begin position="437"/>
        <end position="462"/>
    </location>
</feature>
<feature type="transmembrane region" description="Helical" evidence="7">
    <location>
        <begin position="199"/>
        <end position="219"/>
    </location>
</feature>
<keyword evidence="3 7" id="KW-0812">Transmembrane</keyword>
<dbReference type="Proteomes" id="UP000240988">
    <property type="component" value="Unassembled WGS sequence"/>
</dbReference>
<feature type="transmembrane region" description="Helical" evidence="7">
    <location>
        <begin position="278"/>
        <end position="296"/>
    </location>
</feature>
<feature type="transmembrane region" description="Helical" evidence="7">
    <location>
        <begin position="136"/>
        <end position="163"/>
    </location>
</feature>
<feature type="region of interest" description="Disordered" evidence="6">
    <location>
        <begin position="1"/>
        <end position="23"/>
    </location>
</feature>
<dbReference type="GO" id="GO:0015086">
    <property type="term" value="F:cadmium ion transmembrane transporter activity"/>
    <property type="evidence" value="ECO:0007669"/>
    <property type="project" value="TreeGrafter"/>
</dbReference>
<dbReference type="AlphaFoldDB" id="A0A2U3NX47"/>
<feature type="transmembrane region" description="Helical" evidence="7">
    <location>
        <begin position="59"/>
        <end position="75"/>
    </location>
</feature>
<evidence type="ECO:0000256" key="4">
    <source>
        <dbReference type="ARBA" id="ARBA00022989"/>
    </source>
</evidence>
<reference evidence="8 9" key="1">
    <citation type="submission" date="2017-01" db="EMBL/GenBank/DDBJ databases">
        <authorList>
            <consortium name="Urmite Genomes"/>
        </authorList>
    </citation>
    <scope>NUCLEOTIDE SEQUENCE [LARGE SCALE GENOMIC DNA]</scope>
    <source>
        <strain evidence="8 9">AB57</strain>
    </source>
</reference>
<dbReference type="RefSeq" id="WP_077088835.1">
    <property type="nucleotide sequence ID" value="NZ_LT721901.1"/>
</dbReference>
<evidence type="ECO:0000313" key="8">
    <source>
        <dbReference type="EMBL" id="SPM36089.1"/>
    </source>
</evidence>
<dbReference type="NCBIfam" id="NF037982">
    <property type="entry name" value="Nramp_1"/>
    <property type="match status" value="1"/>
</dbReference>
<keyword evidence="9" id="KW-1185">Reference proteome</keyword>
<evidence type="ECO:0000256" key="2">
    <source>
        <dbReference type="ARBA" id="ARBA00022448"/>
    </source>
</evidence>
<comment type="subcellular location">
    <subcellularLocation>
        <location evidence="1">Membrane</location>
        <topology evidence="1">Multi-pass membrane protein</topology>
    </subcellularLocation>
</comment>
<feature type="transmembrane region" description="Helical" evidence="7">
    <location>
        <begin position="376"/>
        <end position="400"/>
    </location>
</feature>
<dbReference type="GO" id="GO:0005384">
    <property type="term" value="F:manganese ion transmembrane transporter activity"/>
    <property type="evidence" value="ECO:0007669"/>
    <property type="project" value="TreeGrafter"/>
</dbReference>
<name>A0A2U3NX47_9MYCO</name>